<evidence type="ECO:0000313" key="2">
    <source>
        <dbReference type="EMBL" id="EYE93983.1"/>
    </source>
</evidence>
<protein>
    <submittedName>
        <fullName evidence="2">Uncharacterized protein</fullName>
    </submittedName>
</protein>
<accession>A0A017SAA5</accession>
<gene>
    <name evidence="2" type="ORF">EURHEDRAFT_458637</name>
</gene>
<dbReference type="OrthoDB" id="5401902at2759"/>
<feature type="compositionally biased region" description="Basic and acidic residues" evidence="1">
    <location>
        <begin position="55"/>
        <end position="70"/>
    </location>
</feature>
<dbReference type="Proteomes" id="UP000019804">
    <property type="component" value="Unassembled WGS sequence"/>
</dbReference>
<feature type="compositionally biased region" description="Polar residues" evidence="1">
    <location>
        <begin position="470"/>
        <end position="497"/>
    </location>
</feature>
<feature type="region of interest" description="Disordered" evidence="1">
    <location>
        <begin position="699"/>
        <end position="766"/>
    </location>
</feature>
<feature type="region of interest" description="Disordered" evidence="1">
    <location>
        <begin position="281"/>
        <end position="301"/>
    </location>
</feature>
<feature type="compositionally biased region" description="Polar residues" evidence="1">
    <location>
        <begin position="443"/>
        <end position="457"/>
    </location>
</feature>
<dbReference type="HOGENOM" id="CLU_387302_0_0_1"/>
<dbReference type="GeneID" id="63699646"/>
<name>A0A017SAA5_ASPRC</name>
<keyword evidence="3" id="KW-1185">Reference proteome</keyword>
<feature type="region of interest" description="Disordered" evidence="1">
    <location>
        <begin position="607"/>
        <end position="670"/>
    </location>
</feature>
<feature type="compositionally biased region" description="Basic and acidic residues" evidence="1">
    <location>
        <begin position="608"/>
        <end position="617"/>
    </location>
</feature>
<reference evidence="3" key="1">
    <citation type="journal article" date="2014" name="Nat. Commun.">
        <title>Genomic adaptations of the halophilic Dead Sea filamentous fungus Eurotium rubrum.</title>
        <authorList>
            <person name="Kis-Papo T."/>
            <person name="Weig A.R."/>
            <person name="Riley R."/>
            <person name="Persoh D."/>
            <person name="Salamov A."/>
            <person name="Sun H."/>
            <person name="Lipzen A."/>
            <person name="Wasser S.P."/>
            <person name="Rambold G."/>
            <person name="Grigoriev I.V."/>
            <person name="Nevo E."/>
        </authorList>
    </citation>
    <scope>NUCLEOTIDE SEQUENCE [LARGE SCALE GENOMIC DNA]</scope>
    <source>
        <strain evidence="3">CBS 135680</strain>
    </source>
</reference>
<feature type="region of interest" description="Disordered" evidence="1">
    <location>
        <begin position="54"/>
        <end position="94"/>
    </location>
</feature>
<evidence type="ECO:0000256" key="1">
    <source>
        <dbReference type="SAM" id="MobiDB-lite"/>
    </source>
</evidence>
<feature type="region of interest" description="Disordered" evidence="1">
    <location>
        <begin position="425"/>
        <end position="570"/>
    </location>
</feature>
<dbReference type="RefSeq" id="XP_040637671.1">
    <property type="nucleotide sequence ID" value="XM_040784522.1"/>
</dbReference>
<sequence length="835" mass="90669">MKYDIPTLLALSRNARIDVEKFISRQLIPLPTYTDNLIRRRKASSNVLTEISVNHSRDASNHSLQFEKPRTGSGTQLRRPSRQPHDPPQGVITQSDHGFTRFLKEHSSPKHQRVTAGGRIVPMDSLGPAPKMQLPVDQQGVSATLFQNEATTKEPEKNPNPTTDLNSNVSNSSTLFSISGGIFPEHTKLFSGSGTLASQFQLPGLFPSITPGPVTPAMLLQPNMSLPSGGQHFVHPENQSSDCFSLFPNCSPYGLGAEQTSWFPSANQGLNYHGSSIPFMPAASQPNSSNSGSSSEFSTGSGLSNATTAFSTISTGLDPFYQTTGLFFGPPFAAPQTSAFKQPLNVPNVAPGVPHGKSLQEATKEHVSLSAELSRLDRYMAMHTWDLDPNQKQLLVEQRIKLVRDLDAVRTYKEQLESIYGPMKSSMAKAPHVSPSDARIHSSRCNSGNVANGSTALPNRASGPTGHPVPSTQGATKSRNTSSTVPSVDQQSRPASQRQKKENKNSLEVKKRTSTKKDSSYEAKLQSRPKGASINQKFGQQETQTKPAYQNDVPTLLGNTDGWTTPTRSAPPEIRTVYRKIEEATKRGAPLDGLLQELAAVTAHLVKKASEESDGSPRPKLKRMQRESSQGQTEGEADTARVFPQATGGGERPTRLAARRQWASEEQPRASAKVIITYETEDDGASWSSYSTTDSWATMQEGDKGQDASKSAAKTGGQVQKKLDTLGWIQSTSPDRMVPQQLRQSSNSSSGNSKAPSHTESTKQNHHPFLKQYFSKDCEGLVPQKSAALATSQNVNAHACLPQFDGAEDTPSVLTLGPCSTVLRQSFQRISENDR</sequence>
<feature type="compositionally biased region" description="Polar residues" evidence="1">
    <location>
        <begin position="557"/>
        <end position="568"/>
    </location>
</feature>
<dbReference type="AlphaFoldDB" id="A0A017SAA5"/>
<feature type="compositionally biased region" description="Polar residues" evidence="1">
    <location>
        <begin position="533"/>
        <end position="548"/>
    </location>
</feature>
<proteinExistence type="predicted"/>
<dbReference type="EMBL" id="KK088428">
    <property type="protein sequence ID" value="EYE93983.1"/>
    <property type="molecule type" value="Genomic_DNA"/>
</dbReference>
<evidence type="ECO:0000313" key="3">
    <source>
        <dbReference type="Proteomes" id="UP000019804"/>
    </source>
</evidence>
<feature type="compositionally biased region" description="Basic and acidic residues" evidence="1">
    <location>
        <begin position="499"/>
        <end position="521"/>
    </location>
</feature>
<feature type="compositionally biased region" description="Low complexity" evidence="1">
    <location>
        <begin position="284"/>
        <end position="301"/>
    </location>
</feature>
<organism evidence="2 3">
    <name type="scientific">Aspergillus ruber (strain CBS 135680)</name>
    <dbReference type="NCBI Taxonomy" id="1388766"/>
    <lineage>
        <taxon>Eukaryota</taxon>
        <taxon>Fungi</taxon>
        <taxon>Dikarya</taxon>
        <taxon>Ascomycota</taxon>
        <taxon>Pezizomycotina</taxon>
        <taxon>Eurotiomycetes</taxon>
        <taxon>Eurotiomycetidae</taxon>
        <taxon>Eurotiales</taxon>
        <taxon>Aspergillaceae</taxon>
        <taxon>Aspergillus</taxon>
        <taxon>Aspergillus subgen. Aspergillus</taxon>
    </lineage>
</organism>